<sequence precursor="true">MLVVRSRRIVGFMPTVLVVHHSPTPATRALADCVLDATRSAATEASEFLTADGGDGGAECITVCEVDALHPDVGQLREAGAVIFGTTANFGYISGALKHYFDSTFMDIGEQLQGIPMSWWIRGGYDTTGASKAMTSITTGYGWSPVAPPVEFTGEIEPHLAELREMAQAVVGALVA</sequence>
<dbReference type="EMBL" id="CP045032">
    <property type="protein sequence ID" value="QFQ01538.1"/>
    <property type="molecule type" value="Genomic_DNA"/>
</dbReference>
<dbReference type="GO" id="GO:0003955">
    <property type="term" value="F:NAD(P)H dehydrogenase (quinone) activity"/>
    <property type="evidence" value="ECO:0007669"/>
    <property type="project" value="UniProtKB-EC"/>
</dbReference>
<dbReference type="Proteomes" id="UP000326711">
    <property type="component" value="Chromosome"/>
</dbReference>
<gene>
    <name evidence="1" type="ORF">CUROG_00670</name>
</gene>
<dbReference type="InterPro" id="IPR029039">
    <property type="entry name" value="Flavoprotein-like_sf"/>
</dbReference>
<evidence type="ECO:0000313" key="1">
    <source>
        <dbReference type="EMBL" id="QFQ01538.1"/>
    </source>
</evidence>
<dbReference type="EC" id="1.6.5.2" evidence="1"/>
<organism evidence="1 2">
    <name type="scientific">Corynebacterium urogenitale</name>
    <dbReference type="NCBI Taxonomy" id="2487892"/>
    <lineage>
        <taxon>Bacteria</taxon>
        <taxon>Bacillati</taxon>
        <taxon>Actinomycetota</taxon>
        <taxon>Actinomycetes</taxon>
        <taxon>Mycobacteriales</taxon>
        <taxon>Corynebacteriaceae</taxon>
        <taxon>Corynebacterium</taxon>
    </lineage>
</organism>
<keyword evidence="2" id="KW-1185">Reference proteome</keyword>
<dbReference type="AlphaFoldDB" id="A0A5J6Z399"/>
<reference evidence="2" key="1">
    <citation type="submission" date="2019-10" db="EMBL/GenBank/DDBJ databases">
        <title>Complete genome sequence of Corynebacterium urogenitalis DSM 108747, isolated from the genital tract of a cow.</title>
        <authorList>
            <person name="Ruckert C."/>
            <person name="Ballas P."/>
            <person name="Wagener K."/>
            <person name="Drillich M."/>
            <person name="Kaempfer P."/>
            <person name="Busse H.-J."/>
            <person name="Ehling-Schulz M."/>
        </authorList>
    </citation>
    <scope>NUCLEOTIDE SEQUENCE [LARGE SCALE GENOMIC DNA]</scope>
    <source>
        <strain evidence="2">LMM 1652</strain>
    </source>
</reference>
<proteinExistence type="predicted"/>
<keyword evidence="1" id="KW-0560">Oxidoreductase</keyword>
<dbReference type="Gene3D" id="3.40.50.360">
    <property type="match status" value="1"/>
</dbReference>
<dbReference type="KEGG" id="cuo:CUROG_00670"/>
<name>A0A5J6Z399_9CORY</name>
<evidence type="ECO:0000313" key="2">
    <source>
        <dbReference type="Proteomes" id="UP000326711"/>
    </source>
</evidence>
<dbReference type="SUPFAM" id="SSF52218">
    <property type="entry name" value="Flavoproteins"/>
    <property type="match status" value="1"/>
</dbReference>
<protein>
    <submittedName>
        <fullName evidence="1">NAD(P)H dehydrogenase (Quinone)</fullName>
        <ecNumber evidence="1">1.6.5.2</ecNumber>
    </submittedName>
</protein>
<accession>A0A5J6Z399</accession>